<sequence>MKISAKVDYAVRALIEIAGNESDRPRSAESISTAQDIPRDFLLAVLADLRRAGLVASQRGQAGGWALLTPAGEISVADVIRATDGPLVSVHGRAPEDVSYEGSAEALQSVWIAVRSSLREVLEDVTVAHLLAKDLPAAAVERTRSEDAWHRR</sequence>
<evidence type="ECO:0000313" key="3">
    <source>
        <dbReference type="Proteomes" id="UP001500957"/>
    </source>
</evidence>
<dbReference type="PANTHER" id="PTHR33221">
    <property type="entry name" value="WINGED HELIX-TURN-HELIX TRANSCRIPTIONAL REGULATOR, RRF2 FAMILY"/>
    <property type="match status" value="1"/>
</dbReference>
<dbReference type="RefSeq" id="WP_344605738.1">
    <property type="nucleotide sequence ID" value="NZ_BAAAHE010000021.1"/>
</dbReference>
<accession>A0ABN1GY88</accession>
<dbReference type="SUPFAM" id="SSF46785">
    <property type="entry name" value="Winged helix' DNA-binding domain"/>
    <property type="match status" value="1"/>
</dbReference>
<dbReference type="Pfam" id="PF02082">
    <property type="entry name" value="Rrf2"/>
    <property type="match status" value="1"/>
</dbReference>
<evidence type="ECO:0000256" key="1">
    <source>
        <dbReference type="ARBA" id="ARBA00023125"/>
    </source>
</evidence>
<organism evidence="2 3">
    <name type="scientific">Sporichthya brevicatena</name>
    <dbReference type="NCBI Taxonomy" id="171442"/>
    <lineage>
        <taxon>Bacteria</taxon>
        <taxon>Bacillati</taxon>
        <taxon>Actinomycetota</taxon>
        <taxon>Actinomycetes</taxon>
        <taxon>Sporichthyales</taxon>
        <taxon>Sporichthyaceae</taxon>
        <taxon>Sporichthya</taxon>
    </lineage>
</organism>
<comment type="caution">
    <text evidence="2">The sequence shown here is derived from an EMBL/GenBank/DDBJ whole genome shotgun (WGS) entry which is preliminary data.</text>
</comment>
<name>A0ABN1GY88_9ACTN</name>
<reference evidence="2 3" key="1">
    <citation type="journal article" date="2019" name="Int. J. Syst. Evol. Microbiol.">
        <title>The Global Catalogue of Microorganisms (GCM) 10K type strain sequencing project: providing services to taxonomists for standard genome sequencing and annotation.</title>
        <authorList>
            <consortium name="The Broad Institute Genomics Platform"/>
            <consortium name="The Broad Institute Genome Sequencing Center for Infectious Disease"/>
            <person name="Wu L."/>
            <person name="Ma J."/>
        </authorList>
    </citation>
    <scope>NUCLEOTIDE SEQUENCE [LARGE SCALE GENOMIC DNA]</scope>
    <source>
        <strain evidence="2 3">JCM 10671</strain>
    </source>
</reference>
<keyword evidence="3" id="KW-1185">Reference proteome</keyword>
<evidence type="ECO:0000313" key="2">
    <source>
        <dbReference type="EMBL" id="GAA0623364.1"/>
    </source>
</evidence>
<dbReference type="Gene3D" id="1.10.10.10">
    <property type="entry name" value="Winged helix-like DNA-binding domain superfamily/Winged helix DNA-binding domain"/>
    <property type="match status" value="1"/>
</dbReference>
<keyword evidence="1" id="KW-0238">DNA-binding</keyword>
<dbReference type="InterPro" id="IPR036388">
    <property type="entry name" value="WH-like_DNA-bd_sf"/>
</dbReference>
<dbReference type="NCBIfam" id="TIGR00738">
    <property type="entry name" value="rrf2_super"/>
    <property type="match status" value="1"/>
</dbReference>
<gene>
    <name evidence="2" type="ORF">GCM10009547_28030</name>
</gene>
<dbReference type="InterPro" id="IPR000944">
    <property type="entry name" value="Tscrpt_reg_Rrf2"/>
</dbReference>
<dbReference type="PROSITE" id="PS51197">
    <property type="entry name" value="HTH_RRF2_2"/>
    <property type="match status" value="1"/>
</dbReference>
<dbReference type="PANTHER" id="PTHR33221:SF5">
    <property type="entry name" value="HTH-TYPE TRANSCRIPTIONAL REGULATOR ISCR"/>
    <property type="match status" value="1"/>
</dbReference>
<dbReference type="EMBL" id="BAAAHE010000021">
    <property type="protein sequence ID" value="GAA0623364.1"/>
    <property type="molecule type" value="Genomic_DNA"/>
</dbReference>
<dbReference type="Proteomes" id="UP001500957">
    <property type="component" value="Unassembled WGS sequence"/>
</dbReference>
<proteinExistence type="predicted"/>
<dbReference type="InterPro" id="IPR036390">
    <property type="entry name" value="WH_DNA-bd_sf"/>
</dbReference>
<protein>
    <submittedName>
        <fullName evidence="2">RrF2 family transcriptional regulator</fullName>
    </submittedName>
</protein>